<reference evidence="1" key="2">
    <citation type="submission" date="2012-09" db="EMBL/GenBank/DDBJ databases">
        <title>The complete sequence of Psychroflexus torquis an extreme psychrophile from sea-ice that is stimulated by light.</title>
        <authorList>
            <person name="Feng S."/>
            <person name="Powell S.M."/>
            <person name="Bowman J.P."/>
        </authorList>
    </citation>
    <scope>NUCLEOTIDE SEQUENCE [LARGE SCALE GENOMIC DNA]</scope>
    <source>
        <strain evidence="1">ATCC 700755</strain>
    </source>
</reference>
<dbReference type="Proteomes" id="UP000008514">
    <property type="component" value="Chromosome"/>
</dbReference>
<dbReference type="AlphaFoldDB" id="K4IID1"/>
<evidence type="ECO:0000313" key="1">
    <source>
        <dbReference type="EMBL" id="AFU69563.1"/>
    </source>
</evidence>
<keyword evidence="2" id="KW-1185">Reference proteome</keyword>
<dbReference type="HOGENOM" id="CLU_3275560_0_0_10"/>
<sequence>MPNKTKERHMNLLNDMCAADYIGSIITGGDEINKELSKYIN</sequence>
<gene>
    <name evidence="1" type="ordered locus">P700755_002849</name>
</gene>
<protein>
    <submittedName>
        <fullName evidence="1">Uncharacterized protein</fullName>
    </submittedName>
</protein>
<organism evidence="1 2">
    <name type="scientific">Psychroflexus torquis (strain ATCC 700755 / CIP 106069 / ACAM 623)</name>
    <dbReference type="NCBI Taxonomy" id="313595"/>
    <lineage>
        <taxon>Bacteria</taxon>
        <taxon>Pseudomonadati</taxon>
        <taxon>Bacteroidota</taxon>
        <taxon>Flavobacteriia</taxon>
        <taxon>Flavobacteriales</taxon>
        <taxon>Flavobacteriaceae</taxon>
        <taxon>Psychroflexus</taxon>
    </lineage>
</organism>
<accession>K4IID1</accession>
<dbReference type="RefSeq" id="WP_015025120.1">
    <property type="nucleotide sequence ID" value="NC_018721.1"/>
</dbReference>
<evidence type="ECO:0000313" key="2">
    <source>
        <dbReference type="Proteomes" id="UP000008514"/>
    </source>
</evidence>
<proteinExistence type="predicted"/>
<dbReference type="STRING" id="313595.P700755_002849"/>
<name>K4IID1_PSYTT</name>
<dbReference type="EMBL" id="CP003879">
    <property type="protein sequence ID" value="AFU69563.1"/>
    <property type="molecule type" value="Genomic_DNA"/>
</dbReference>
<dbReference type="KEGG" id="ptq:P700755_002849"/>
<reference evidence="1" key="1">
    <citation type="submission" date="2006-03" db="EMBL/GenBank/DDBJ databases">
        <authorList>
            <person name="Bowman J."/>
            <person name="Ferriera S."/>
            <person name="Johnson J."/>
            <person name="Kravitz S."/>
            <person name="Halpern A."/>
            <person name="Remington K."/>
            <person name="Beeson K."/>
            <person name="Tran B."/>
            <person name="Rogers Y.-H."/>
            <person name="Friedman R."/>
            <person name="Venter J.C."/>
        </authorList>
    </citation>
    <scope>NUCLEOTIDE SEQUENCE [LARGE SCALE GENOMIC DNA]</scope>
    <source>
        <strain evidence="1">ATCC 700755</strain>
    </source>
</reference>